<dbReference type="InterPro" id="IPR050614">
    <property type="entry name" value="Synaptic_Scaffolding_LAP-MAGUK"/>
</dbReference>
<dbReference type="InterPro" id="IPR001611">
    <property type="entry name" value="Leu-rich_rpt"/>
</dbReference>
<feature type="region of interest" description="Disordered" evidence="3">
    <location>
        <begin position="826"/>
        <end position="890"/>
    </location>
</feature>
<proteinExistence type="predicted"/>
<keyword evidence="6" id="KW-1185">Reference proteome</keyword>
<dbReference type="Gene3D" id="2.30.42.10">
    <property type="match status" value="1"/>
</dbReference>
<dbReference type="PROSITE" id="PS51450">
    <property type="entry name" value="LRR"/>
    <property type="match status" value="4"/>
</dbReference>
<dbReference type="GO" id="GO:0043113">
    <property type="term" value="P:receptor clustering"/>
    <property type="evidence" value="ECO:0007669"/>
    <property type="project" value="TreeGrafter"/>
</dbReference>
<feature type="compositionally biased region" description="Polar residues" evidence="3">
    <location>
        <begin position="828"/>
        <end position="868"/>
    </location>
</feature>
<dbReference type="PROSITE" id="PS50106">
    <property type="entry name" value="PDZ"/>
    <property type="match status" value="1"/>
</dbReference>
<evidence type="ECO:0000313" key="6">
    <source>
        <dbReference type="Proteomes" id="UP000659654"/>
    </source>
</evidence>
<feature type="region of interest" description="Disordered" evidence="3">
    <location>
        <begin position="712"/>
        <end position="735"/>
    </location>
</feature>
<dbReference type="Proteomes" id="UP000659654">
    <property type="component" value="Unassembled WGS sequence"/>
</dbReference>
<evidence type="ECO:0000313" key="5">
    <source>
        <dbReference type="EMBL" id="CAD5235471.1"/>
    </source>
</evidence>
<dbReference type="GO" id="GO:0098968">
    <property type="term" value="P:neurotransmitter receptor transport postsynaptic membrane to endosome"/>
    <property type="evidence" value="ECO:0007669"/>
    <property type="project" value="TreeGrafter"/>
</dbReference>
<dbReference type="GO" id="GO:0045211">
    <property type="term" value="C:postsynaptic membrane"/>
    <property type="evidence" value="ECO:0007669"/>
    <property type="project" value="TreeGrafter"/>
</dbReference>
<comment type="caution">
    <text evidence="5">The sequence shown here is derived from an EMBL/GenBank/DDBJ whole genome shotgun (WGS) entry which is preliminary data.</text>
</comment>
<dbReference type="InterPro" id="IPR032675">
    <property type="entry name" value="LRR_dom_sf"/>
</dbReference>
<dbReference type="GO" id="GO:0014069">
    <property type="term" value="C:postsynaptic density"/>
    <property type="evidence" value="ECO:0007669"/>
    <property type="project" value="TreeGrafter"/>
</dbReference>
<dbReference type="SMART" id="SM00228">
    <property type="entry name" value="PDZ"/>
    <property type="match status" value="1"/>
</dbReference>
<dbReference type="InterPro" id="IPR003591">
    <property type="entry name" value="Leu-rich_rpt_typical-subtyp"/>
</dbReference>
<keyword evidence="1" id="KW-0433">Leucine-rich repeat</keyword>
<dbReference type="AlphaFoldDB" id="A0A7I8X958"/>
<feature type="region of interest" description="Disordered" evidence="3">
    <location>
        <begin position="624"/>
        <end position="647"/>
    </location>
</feature>
<dbReference type="SMART" id="SM00365">
    <property type="entry name" value="LRR_SD22"/>
    <property type="match status" value="5"/>
</dbReference>
<feature type="region of interest" description="Disordered" evidence="3">
    <location>
        <begin position="444"/>
        <end position="510"/>
    </location>
</feature>
<evidence type="ECO:0000259" key="4">
    <source>
        <dbReference type="PROSITE" id="PS50106"/>
    </source>
</evidence>
<feature type="compositionally biased region" description="Polar residues" evidence="3">
    <location>
        <begin position="480"/>
        <end position="503"/>
    </location>
</feature>
<dbReference type="PANTHER" id="PTHR23119:SF44">
    <property type="entry name" value="PROTEIN LAP4"/>
    <property type="match status" value="1"/>
</dbReference>
<dbReference type="OrthoDB" id="2187496at2759"/>
<feature type="compositionally biased region" description="Polar residues" evidence="3">
    <location>
        <begin position="968"/>
        <end position="995"/>
    </location>
</feature>
<feature type="region of interest" description="Disordered" evidence="3">
    <location>
        <begin position="908"/>
        <end position="936"/>
    </location>
</feature>
<dbReference type="Pfam" id="PF00595">
    <property type="entry name" value="PDZ"/>
    <property type="match status" value="1"/>
</dbReference>
<dbReference type="InterPro" id="IPR055414">
    <property type="entry name" value="LRR_R13L4/SHOC2-like"/>
</dbReference>
<dbReference type="PANTHER" id="PTHR23119">
    <property type="entry name" value="DISCS LARGE"/>
    <property type="match status" value="1"/>
</dbReference>
<dbReference type="GO" id="GO:0045197">
    <property type="term" value="P:establishment or maintenance of epithelial cell apical/basal polarity"/>
    <property type="evidence" value="ECO:0007669"/>
    <property type="project" value="TreeGrafter"/>
</dbReference>
<dbReference type="CDD" id="cd00136">
    <property type="entry name" value="PDZ_canonical"/>
    <property type="match status" value="1"/>
</dbReference>
<name>A0A7I8X958_BURXY</name>
<dbReference type="GO" id="GO:0098609">
    <property type="term" value="P:cell-cell adhesion"/>
    <property type="evidence" value="ECO:0007669"/>
    <property type="project" value="TreeGrafter"/>
</dbReference>
<dbReference type="GO" id="GO:0005912">
    <property type="term" value="C:adherens junction"/>
    <property type="evidence" value="ECO:0007669"/>
    <property type="project" value="TreeGrafter"/>
</dbReference>
<dbReference type="GO" id="GO:0098887">
    <property type="term" value="P:neurotransmitter receptor transport, endosome to postsynaptic membrane"/>
    <property type="evidence" value="ECO:0007669"/>
    <property type="project" value="TreeGrafter"/>
</dbReference>
<dbReference type="SMART" id="SM00369">
    <property type="entry name" value="LRR_TYP"/>
    <property type="match status" value="11"/>
</dbReference>
<keyword evidence="2" id="KW-0677">Repeat</keyword>
<dbReference type="Gene3D" id="3.80.10.10">
    <property type="entry name" value="Ribonuclease Inhibitor"/>
    <property type="match status" value="2"/>
</dbReference>
<organism evidence="5 6">
    <name type="scientific">Bursaphelenchus xylophilus</name>
    <name type="common">Pinewood nematode worm</name>
    <name type="synonym">Aphelenchoides xylophilus</name>
    <dbReference type="NCBI Taxonomy" id="6326"/>
    <lineage>
        <taxon>Eukaryota</taxon>
        <taxon>Metazoa</taxon>
        <taxon>Ecdysozoa</taxon>
        <taxon>Nematoda</taxon>
        <taxon>Chromadorea</taxon>
        <taxon>Rhabditida</taxon>
        <taxon>Tylenchina</taxon>
        <taxon>Tylenchomorpha</taxon>
        <taxon>Aphelenchoidea</taxon>
        <taxon>Aphelenchoididae</taxon>
        <taxon>Bursaphelenchus</taxon>
    </lineage>
</organism>
<dbReference type="InterPro" id="IPR036034">
    <property type="entry name" value="PDZ_sf"/>
</dbReference>
<dbReference type="InterPro" id="IPR001478">
    <property type="entry name" value="PDZ"/>
</dbReference>
<dbReference type="Pfam" id="PF23598">
    <property type="entry name" value="LRR_14"/>
    <property type="match status" value="1"/>
</dbReference>
<dbReference type="GO" id="GO:0016323">
    <property type="term" value="C:basolateral plasma membrane"/>
    <property type="evidence" value="ECO:0007669"/>
    <property type="project" value="TreeGrafter"/>
</dbReference>
<gene>
    <name evidence="5" type="ORF">BXYJ_LOCUS15562</name>
</gene>
<dbReference type="EMBL" id="CAJFCV020000006">
    <property type="protein sequence ID" value="CAG9131900.1"/>
    <property type="molecule type" value="Genomic_DNA"/>
</dbReference>
<dbReference type="SMR" id="A0A7I8X958"/>
<dbReference type="SMART" id="SM00364">
    <property type="entry name" value="LRR_BAC"/>
    <property type="match status" value="8"/>
</dbReference>
<dbReference type="EMBL" id="CAJFDI010000006">
    <property type="protein sequence ID" value="CAD5235471.1"/>
    <property type="molecule type" value="Genomic_DNA"/>
</dbReference>
<dbReference type="GO" id="GO:0019901">
    <property type="term" value="F:protein kinase binding"/>
    <property type="evidence" value="ECO:0007669"/>
    <property type="project" value="TreeGrafter"/>
</dbReference>
<protein>
    <submittedName>
        <fullName evidence="5">(pine wood nematode) hypothetical protein</fullName>
    </submittedName>
</protein>
<feature type="domain" description="PDZ" evidence="4">
    <location>
        <begin position="531"/>
        <end position="619"/>
    </location>
</feature>
<dbReference type="Pfam" id="PF00560">
    <property type="entry name" value="LRR_1"/>
    <property type="match status" value="1"/>
</dbReference>
<dbReference type="Proteomes" id="UP000582659">
    <property type="component" value="Unassembled WGS sequence"/>
</dbReference>
<accession>A0A7I8X958</accession>
<dbReference type="Pfam" id="PF13855">
    <property type="entry name" value="LRR_8"/>
    <property type="match status" value="2"/>
</dbReference>
<evidence type="ECO:0000256" key="1">
    <source>
        <dbReference type="ARBA" id="ARBA00022614"/>
    </source>
</evidence>
<sequence>MKFFCVPLFACKGQLVESLDFSGKNLSDLPKEVIKAKKTLEELNLRMNFIEVLPQELFRCARLKKLDVSENRIKNLPEEISLLGDLMVLNLSKNDLVNLPDQIGQCVNLVSLNLSNNMLSLSKSVMNLTQLTTLNISETSTTTLPAEIDQLVNLQHLDASQCDISSLPNSIVRLSKLKVLDLCENHITELPAQMDKMLSLESLDVRANMLTKIPDKLLQCRELQTLDLSQNNLLDLPNDLGELDKMVELVLCENSLSSLPHSLGNMKRLEVLKITKNALKTLTPAICRCVNLTDLYLSENLLEELPSSIGNLNKLRFLDVSSNRLKTVPSTIGNCTALGVLALRSNEIHELPMEIGKLASLRVLDLTFNKLDHLPYTVKVLEGLQALWLSIRQPPMPHLTTIELPNKIKALTCCYLPQNEQNSNQPRTDSKSCVGGARVNFSNNANEATIEDDDSKYPIGNFQRYDTPHPKPFAPKNRANRNSADLTGKTAGTSAESQPNPTESRPLRSVLKKRPISQYAECQLAEERGVLHKIVRDPDGTIGWSIGGGISDHELYKNARGIFVANVRPGGPAERAGIQIDDKIVAVNGTTMSDLNQLDAVRILEEAGAEFEVRIERIPFEAEEPQEKAPVFPQLDAEPRPPSRIGSVLDLNQPIEAKTTQNGTSDPQRAQQKVLELSVDNEPLPAPPKVHLLSTTLPSARSLPSLVEINLFEPNNAPPVPPRRSGSRSNLNPGEFDVQTFLNSLKTKPAPQPPRPTSSLGNKSFEDVAAEVQAANPAISNVEFVDRMDQPLATSSPVPPKSRIPVKNAANSNNNQQTLLNQQASSNGHLNQHGLNQHGSNAQIRPPSQSRTSSGIHRPTSSQSNPNGHSRLPASHINPPPLAPKPQLTSLPERMDFDSKRRHFEQRINQEKAGPSQERPAHPPPKRPLVSGQEVVNNKEVSMDKIPMIDEEAGSSMDRDIQDLLNGNLNIPKQPRQNGNQPNDRLNGLRNQSMDCPSPAPSDISTVSSVLEQRAADFEKQQALRQAKLHSMHKESMEAADLVKLIDRFANSPIPTQ</sequence>
<dbReference type="SUPFAM" id="SSF50156">
    <property type="entry name" value="PDZ domain-like"/>
    <property type="match status" value="1"/>
</dbReference>
<evidence type="ECO:0000256" key="2">
    <source>
        <dbReference type="ARBA" id="ARBA00022737"/>
    </source>
</evidence>
<feature type="region of interest" description="Disordered" evidence="3">
    <location>
        <begin position="968"/>
        <end position="1004"/>
    </location>
</feature>
<evidence type="ECO:0000256" key="3">
    <source>
        <dbReference type="SAM" id="MobiDB-lite"/>
    </source>
</evidence>
<reference evidence="5" key="1">
    <citation type="submission" date="2020-09" db="EMBL/GenBank/DDBJ databases">
        <authorList>
            <person name="Kikuchi T."/>
        </authorList>
    </citation>
    <scope>NUCLEOTIDE SEQUENCE</scope>
    <source>
        <strain evidence="5">Ka4C1</strain>
    </source>
</reference>
<dbReference type="SUPFAM" id="SSF52047">
    <property type="entry name" value="RNI-like"/>
    <property type="match status" value="1"/>
</dbReference>